<dbReference type="PROSITE" id="PS50261">
    <property type="entry name" value="G_PROTEIN_RECEP_F2_4"/>
    <property type="match status" value="1"/>
</dbReference>
<dbReference type="Pfam" id="PF01825">
    <property type="entry name" value="GPS"/>
    <property type="match status" value="1"/>
</dbReference>
<dbReference type="Pfam" id="PF00354">
    <property type="entry name" value="Pentaxin"/>
    <property type="match status" value="1"/>
</dbReference>
<reference evidence="20" key="1">
    <citation type="submission" date="2025-05" db="UniProtKB">
        <authorList>
            <consortium name="Ensembl"/>
        </authorList>
    </citation>
    <scope>IDENTIFICATION</scope>
</reference>
<dbReference type="SMART" id="SM00303">
    <property type="entry name" value="GPS"/>
    <property type="match status" value="1"/>
</dbReference>
<evidence type="ECO:0000259" key="18">
    <source>
        <dbReference type="PROSITE" id="PS50261"/>
    </source>
</evidence>
<dbReference type="GO" id="GO:0007189">
    <property type="term" value="P:adenylate cyclase-activating G protein-coupled receptor signaling pathway"/>
    <property type="evidence" value="ECO:0007669"/>
    <property type="project" value="TreeGrafter"/>
</dbReference>
<keyword evidence="11" id="KW-0325">Glycoprotein</keyword>
<dbReference type="Gene3D" id="2.60.220.50">
    <property type="match status" value="1"/>
</dbReference>
<keyword evidence="4 14" id="KW-0812">Transmembrane</keyword>
<dbReference type="SUPFAM" id="SSF49899">
    <property type="entry name" value="Concanavalin A-like lectins/glucanases"/>
    <property type="match status" value="1"/>
</dbReference>
<evidence type="ECO:0000256" key="1">
    <source>
        <dbReference type="ARBA" id="ARBA00004651"/>
    </source>
</evidence>
<dbReference type="Proteomes" id="UP000694388">
    <property type="component" value="Unplaced"/>
</dbReference>
<evidence type="ECO:0000256" key="6">
    <source>
        <dbReference type="ARBA" id="ARBA00022989"/>
    </source>
</evidence>
<keyword evidence="9" id="KW-1015">Disulfide bond</keyword>
<dbReference type="SUPFAM" id="SSF81321">
    <property type="entry name" value="Family A G protein-coupled receptor-like"/>
    <property type="match status" value="1"/>
</dbReference>
<evidence type="ECO:0000259" key="16">
    <source>
        <dbReference type="PROSITE" id="PS01180"/>
    </source>
</evidence>
<dbReference type="InterPro" id="IPR000203">
    <property type="entry name" value="GPS"/>
</dbReference>
<dbReference type="Ensembl" id="ENSEBUT00000011954.1">
    <property type="protein sequence ID" value="ENSEBUP00000011385.1"/>
    <property type="gene ID" value="ENSEBUG00000007306.1"/>
</dbReference>
<evidence type="ECO:0000256" key="10">
    <source>
        <dbReference type="ARBA" id="ARBA00023170"/>
    </source>
</evidence>
<evidence type="ECO:0000256" key="11">
    <source>
        <dbReference type="ARBA" id="ARBA00023180"/>
    </source>
</evidence>
<dbReference type="GO" id="GO:0005886">
    <property type="term" value="C:plasma membrane"/>
    <property type="evidence" value="ECO:0007669"/>
    <property type="project" value="TreeGrafter"/>
</dbReference>
<evidence type="ECO:0000256" key="2">
    <source>
        <dbReference type="ARBA" id="ARBA00007343"/>
    </source>
</evidence>
<feature type="transmembrane region" description="Helical" evidence="14">
    <location>
        <begin position="1144"/>
        <end position="1168"/>
    </location>
</feature>
<comment type="similarity">
    <text evidence="2">Belongs to the G-protein coupled receptor 2 family. Adhesion G-protein coupled receptor (ADGR) subfamily.</text>
</comment>
<keyword evidence="12" id="KW-0807">Transducer</keyword>
<dbReference type="InterPro" id="IPR001759">
    <property type="entry name" value="PTX_dom"/>
</dbReference>
<proteinExistence type="inferred from homology"/>
<dbReference type="InterPro" id="IPR035914">
    <property type="entry name" value="Sperma_CUB_dom_sf"/>
</dbReference>
<dbReference type="SMART" id="SM00042">
    <property type="entry name" value="CUB"/>
    <property type="match status" value="1"/>
</dbReference>
<evidence type="ECO:0000256" key="13">
    <source>
        <dbReference type="PROSITE-ProRule" id="PRU00059"/>
    </source>
</evidence>
<dbReference type="Ensembl" id="ENSEBUT00000011990.1">
    <property type="protein sequence ID" value="ENSEBUP00000011421.1"/>
    <property type="gene ID" value="ENSEBUG00000007306.1"/>
</dbReference>
<dbReference type="InterPro" id="IPR017981">
    <property type="entry name" value="GPCR_2-like_7TM"/>
</dbReference>
<comment type="caution">
    <text evidence="13">Lacks conserved residue(s) required for the propagation of feature annotation.</text>
</comment>
<feature type="transmembrane region" description="Helical" evidence="14">
    <location>
        <begin position="1189"/>
        <end position="1210"/>
    </location>
</feature>
<dbReference type="InterPro" id="IPR058857">
    <property type="entry name" value="GAIN_ADGRG2/6"/>
</dbReference>
<keyword evidence="3" id="KW-1003">Cell membrane</keyword>
<dbReference type="Gene3D" id="2.60.120.200">
    <property type="match status" value="1"/>
</dbReference>
<evidence type="ECO:0000313" key="20">
    <source>
        <dbReference type="Ensembl" id="ENSEBUP00000011421.1"/>
    </source>
</evidence>
<dbReference type="GO" id="GO:0004930">
    <property type="term" value="F:G protein-coupled receptor activity"/>
    <property type="evidence" value="ECO:0007669"/>
    <property type="project" value="InterPro"/>
</dbReference>
<dbReference type="InterPro" id="IPR046338">
    <property type="entry name" value="GAIN_dom_sf"/>
</dbReference>
<name>A0A8C4Q8U7_EPTBU</name>
<dbReference type="PANTHER" id="PTHR12011:SF347">
    <property type="entry name" value="FI21270P1-RELATED"/>
    <property type="match status" value="1"/>
</dbReference>
<feature type="transmembrane region" description="Helical" evidence="14">
    <location>
        <begin position="1102"/>
        <end position="1124"/>
    </location>
</feature>
<keyword evidence="6 14" id="KW-1133">Transmembrane helix</keyword>
<dbReference type="InterPro" id="IPR057244">
    <property type="entry name" value="GAIN_B"/>
</dbReference>
<dbReference type="Gene3D" id="2.60.120.290">
    <property type="entry name" value="Spermadhesin, CUB domain"/>
    <property type="match status" value="1"/>
</dbReference>
<evidence type="ECO:0000256" key="5">
    <source>
        <dbReference type="ARBA" id="ARBA00022729"/>
    </source>
</evidence>
<feature type="chain" id="PRO_5044680495" evidence="15">
    <location>
        <begin position="20"/>
        <end position="1304"/>
    </location>
</feature>
<feature type="transmembrane region" description="Helical" evidence="14">
    <location>
        <begin position="1222"/>
        <end position="1242"/>
    </location>
</feature>
<dbReference type="Gene3D" id="1.20.1070.10">
    <property type="entry name" value="Rhodopsin 7-helix transmembrane proteins"/>
    <property type="match status" value="1"/>
</dbReference>
<dbReference type="PROSITE" id="PS51828">
    <property type="entry name" value="PTX_2"/>
    <property type="match status" value="1"/>
</dbReference>
<keyword evidence="21" id="KW-1185">Reference proteome</keyword>
<feature type="domain" description="Pentraxin (PTX)" evidence="19">
    <location>
        <begin position="144"/>
        <end position="343"/>
    </location>
</feature>
<dbReference type="PROSITE" id="PS50221">
    <property type="entry name" value="GAIN_B"/>
    <property type="match status" value="1"/>
</dbReference>
<evidence type="ECO:0000256" key="12">
    <source>
        <dbReference type="ARBA" id="ARBA00023224"/>
    </source>
</evidence>
<dbReference type="PRINTS" id="PR00249">
    <property type="entry name" value="GPCRSECRETIN"/>
</dbReference>
<dbReference type="Pfam" id="PF00002">
    <property type="entry name" value="7tm_2"/>
    <property type="match status" value="1"/>
</dbReference>
<dbReference type="InterPro" id="IPR017983">
    <property type="entry name" value="GPCR_2_secretin-like_CS"/>
</dbReference>
<dbReference type="GeneTree" id="ENSGT00940000156341"/>
<evidence type="ECO:0000256" key="8">
    <source>
        <dbReference type="ARBA" id="ARBA00023136"/>
    </source>
</evidence>
<feature type="domain" description="CUB" evidence="16">
    <location>
        <begin position="15"/>
        <end position="138"/>
    </location>
</feature>
<protein>
    <submittedName>
        <fullName evidence="20">Uncharacterized protein</fullName>
    </submittedName>
</protein>
<keyword evidence="10" id="KW-0675">Receptor</keyword>
<evidence type="ECO:0000256" key="15">
    <source>
        <dbReference type="SAM" id="SignalP"/>
    </source>
</evidence>
<accession>A0A8C4Q8U7</accession>
<dbReference type="SMART" id="SM00159">
    <property type="entry name" value="PTX"/>
    <property type="match status" value="1"/>
</dbReference>
<evidence type="ECO:0000256" key="14">
    <source>
        <dbReference type="SAM" id="Phobius"/>
    </source>
</evidence>
<dbReference type="PROSITE" id="PS01180">
    <property type="entry name" value="CUB"/>
    <property type="match status" value="1"/>
</dbReference>
<evidence type="ECO:0000259" key="19">
    <source>
        <dbReference type="PROSITE" id="PS51828"/>
    </source>
</evidence>
<dbReference type="Pfam" id="PF26574">
    <property type="entry name" value="GAIN_ADGRG2"/>
    <property type="match status" value="1"/>
</dbReference>
<feature type="transmembrane region" description="Helical" evidence="14">
    <location>
        <begin position="1065"/>
        <end position="1090"/>
    </location>
</feature>
<evidence type="ECO:0000256" key="4">
    <source>
        <dbReference type="ARBA" id="ARBA00022692"/>
    </source>
</evidence>
<evidence type="ECO:0000256" key="3">
    <source>
        <dbReference type="ARBA" id="ARBA00022475"/>
    </source>
</evidence>
<evidence type="ECO:0000256" key="7">
    <source>
        <dbReference type="ARBA" id="ARBA00023040"/>
    </source>
</evidence>
<dbReference type="InterPro" id="IPR013320">
    <property type="entry name" value="ConA-like_dom_sf"/>
</dbReference>
<dbReference type="InterPro" id="IPR000859">
    <property type="entry name" value="CUB_dom"/>
</dbReference>
<feature type="transmembrane region" description="Helical" evidence="14">
    <location>
        <begin position="995"/>
        <end position="1021"/>
    </location>
</feature>
<dbReference type="GO" id="GO:0007166">
    <property type="term" value="P:cell surface receptor signaling pathway"/>
    <property type="evidence" value="ECO:0007669"/>
    <property type="project" value="InterPro"/>
</dbReference>
<feature type="transmembrane region" description="Helical" evidence="14">
    <location>
        <begin position="1033"/>
        <end position="1053"/>
    </location>
</feature>
<keyword evidence="7" id="KW-0297">G-protein coupled receptor</keyword>
<evidence type="ECO:0000259" key="17">
    <source>
        <dbReference type="PROSITE" id="PS50221"/>
    </source>
</evidence>
<dbReference type="SUPFAM" id="SSF49854">
    <property type="entry name" value="Spermadhesin, CUB domain"/>
    <property type="match status" value="1"/>
</dbReference>
<keyword evidence="8 14" id="KW-0472">Membrane</keyword>
<comment type="subcellular location">
    <subcellularLocation>
        <location evidence="1">Cell membrane</location>
        <topology evidence="1">Multi-pass membrane protein</topology>
    </subcellularLocation>
</comment>
<dbReference type="PANTHER" id="PTHR12011">
    <property type="entry name" value="ADHESION G-PROTEIN COUPLED RECEPTOR"/>
    <property type="match status" value="1"/>
</dbReference>
<feature type="signal peptide" evidence="15">
    <location>
        <begin position="1"/>
        <end position="19"/>
    </location>
</feature>
<dbReference type="CDD" id="cd00041">
    <property type="entry name" value="CUB"/>
    <property type="match status" value="1"/>
</dbReference>
<sequence>MSVCLRALIFSTAVCLALALIDNNCGQNVTWEGTIESPGYPDHAYAADLWCQWTVRAPRGLAVVLTIIDLKLEENQGKECHYDWLSVSSDSEQLSSTKICQTLEKGRTFVASHGFLLVTFRSDGYYTNRGFRASLKWQEPETIYRKAAVFQPAARTKFGRATLPTSEVPMENITFCIDLKLTAPEGSLWTVFSYIEPAASRLSLALSGGADGQLILNVANSEVMYRWIPTVNTWHHVCTIWQGAEGVARLFVDGKMAASWVNVARGATIKGGGSVFLGQRVEVLKDRMWFQQPWTFQGELFHLHLWPEVVCGLSSNTSGNFLPWSADTWEFHNIQMNSKSNVPFEGSVPFPMEARVHDPTGLRIFVDIASNRTLINANVTENVVNDWLVEALADMDYNVTLMTRKWTNLSGIITVVLRKSRQPCKANKPKGIPRQILEGLRRHIGEDKEKPGMSLRRKGILLSIKSVTHADSCNAESLESAFKGVYNWTETAGNQTAEITCIVNPTQNGSRACSYSIGLPVPIWEEPDLSLCENITAPENDLLFQTTFQLTITMKQKNMSELKNYIIEWLKGVNINMDYDMLNIQVKEVPAGGRAKRSAPWHTSPTSTLEGTTTDLTIRYNIEITLLVRSNTTKAFEETKRLEIEKEINNTLTNSSYKLKEQLHAEYVSVKTHKVATPGSCPENNIWKETKSNTTAYVNCSTITNNLGIDKQVSRECIMDPSGLHSRWLVSNEILCFPPSSLTSDYVSNMVNELNELIDFPSVSSDVATNVVTMISSILDAPEHTLHRSSEKLINVVDSLGRKLDMKAPNLTIASSNLALTVVKMDPSAGYQNLTFAIHHVTDNLQVSLVEDGQDGLKEVIHLPASLLKNMDPAKLPGTPRTQFAFFNQKTIFQGKRKPSSKVISASIGNSSIKDLGNSDRIRIVLKHEVANKNANRRCVFWSLTEKDWREDGCRVENESNSEMTVCSCDHLTHFAVLLDFMGKSDNYTKEQKSILTIITHIGCGISAIFLALTLLTYLFLNKLRKDHPSKILLNLCLALFMLNLVFLLNSWIAMMETPAMCTAIAAVLHYFFLASITWMGLEAAHLYIVIIRVFNTYVHHYILKFSIIGWGIPAVIVGIVLAVDVNQYNFVADDFCFLKTGKAFYVSILAYFCAMYLFNLCMFCIVLHQICRQKRLHQDLSGGIMRDLKSIFSLTFLLGITWGLVFFSINTGNNYPVVVDALFAIFNSFQGLFIFIFHCAMRENVRTQWKRYLCMESFLSEGTSTYTSSILQKIRPSISSSLHFSSRTSHETTETSSLSKSNN</sequence>
<feature type="domain" description="G-protein coupled receptors family 2 profile 2" evidence="18">
    <location>
        <begin position="996"/>
        <end position="1243"/>
    </location>
</feature>
<keyword evidence="5 15" id="KW-0732">Signal</keyword>
<organism evidence="20 21">
    <name type="scientific">Eptatretus burgeri</name>
    <name type="common">Inshore hagfish</name>
    <dbReference type="NCBI Taxonomy" id="7764"/>
    <lineage>
        <taxon>Eukaryota</taxon>
        <taxon>Metazoa</taxon>
        <taxon>Chordata</taxon>
        <taxon>Craniata</taxon>
        <taxon>Vertebrata</taxon>
        <taxon>Cyclostomata</taxon>
        <taxon>Myxini</taxon>
        <taxon>Myxiniformes</taxon>
        <taxon>Myxinidae</taxon>
        <taxon>Eptatretinae</taxon>
        <taxon>Eptatretus</taxon>
    </lineage>
</organism>
<evidence type="ECO:0000256" key="9">
    <source>
        <dbReference type="ARBA" id="ARBA00023157"/>
    </source>
</evidence>
<dbReference type="Ensembl" id="ENSEBUT00000012037.1">
    <property type="protein sequence ID" value="ENSEBUP00000011467.1"/>
    <property type="gene ID" value="ENSEBUG00000007306.1"/>
</dbReference>
<dbReference type="PROSITE" id="PS00650">
    <property type="entry name" value="G_PROTEIN_RECEP_F2_2"/>
    <property type="match status" value="1"/>
</dbReference>
<feature type="domain" description="GAIN-B" evidence="17">
    <location>
        <begin position="809"/>
        <end position="985"/>
    </location>
</feature>
<evidence type="ECO:0000313" key="21">
    <source>
        <dbReference type="Proteomes" id="UP000694388"/>
    </source>
</evidence>
<dbReference type="Pfam" id="PF00431">
    <property type="entry name" value="CUB"/>
    <property type="match status" value="1"/>
</dbReference>
<dbReference type="InterPro" id="IPR000832">
    <property type="entry name" value="GPCR_2_secretin-like"/>
</dbReference>